<accession>A0A2V0RAS9</accession>
<dbReference type="EMBL" id="BDQB01000309">
    <property type="protein sequence ID" value="GBH22449.1"/>
    <property type="molecule type" value="Genomic_RNA"/>
</dbReference>
<reference evidence="2" key="1">
    <citation type="submission" date="2017-04" db="EMBL/GenBank/DDBJ databases">
        <title>Unveiling RNA virosphere associated with marine microorganisms.</title>
        <authorList>
            <person name="Urayama S."/>
            <person name="Takaki Y."/>
            <person name="Nishi S."/>
            <person name="Yoshida Y."/>
            <person name="Deguchi S."/>
            <person name="Takai K."/>
            <person name="Nunoura T."/>
        </authorList>
    </citation>
    <scope>NUCLEOTIDE SEQUENCE</scope>
</reference>
<dbReference type="AlphaFoldDB" id="A0A2V0RAS9"/>
<feature type="region of interest" description="Disordered" evidence="1">
    <location>
        <begin position="1"/>
        <end position="51"/>
    </location>
</feature>
<feature type="compositionally biased region" description="Basic and acidic residues" evidence="1">
    <location>
        <begin position="80"/>
        <end position="137"/>
    </location>
</feature>
<protein>
    <submittedName>
        <fullName evidence="2">Uncharacterized protein</fullName>
    </submittedName>
</protein>
<evidence type="ECO:0000256" key="1">
    <source>
        <dbReference type="SAM" id="MobiDB-lite"/>
    </source>
</evidence>
<feature type="region of interest" description="Disordered" evidence="1">
    <location>
        <begin position="71"/>
        <end position="137"/>
    </location>
</feature>
<evidence type="ECO:0000313" key="2">
    <source>
        <dbReference type="EMBL" id="GBH22449.1"/>
    </source>
</evidence>
<sequence>MSRNLTKRSITDGGTAEQSSVKPSNATPQNQSGGTRGRNLVKRSASGGAENYIGTDVYGVVHTHASPSALDAILTSSMNRKRDEDEAKKREEERKAQEEERKAQEEAEQEKKQQEEKEEEDRRAAEDRKRQWDEWLA</sequence>
<name>A0A2V0RAS9_9ZZZZ</name>
<feature type="compositionally biased region" description="Polar residues" evidence="1">
    <location>
        <begin position="16"/>
        <end position="33"/>
    </location>
</feature>
<proteinExistence type="predicted"/>
<organism evidence="2">
    <name type="scientific">viral metagenome</name>
    <dbReference type="NCBI Taxonomy" id="1070528"/>
    <lineage>
        <taxon>unclassified sequences</taxon>
        <taxon>metagenomes</taxon>
        <taxon>organismal metagenomes</taxon>
    </lineage>
</organism>
<comment type="caution">
    <text evidence="2">The sequence shown here is derived from an EMBL/GenBank/DDBJ whole genome shotgun (WGS) entry which is preliminary data.</text>
</comment>